<feature type="compositionally biased region" description="Polar residues" evidence="10">
    <location>
        <begin position="54"/>
        <end position="64"/>
    </location>
</feature>
<evidence type="ECO:0000256" key="2">
    <source>
        <dbReference type="ARBA" id="ARBA00022475"/>
    </source>
</evidence>
<protein>
    <submittedName>
        <fullName evidence="13">Olfactory receptor 2AJ1</fullName>
    </submittedName>
</protein>
<evidence type="ECO:0000256" key="6">
    <source>
        <dbReference type="ARBA" id="ARBA00022989"/>
    </source>
</evidence>
<dbReference type="InterPro" id="IPR000276">
    <property type="entry name" value="GPCR_Rhodpsn"/>
</dbReference>
<dbReference type="PROSITE" id="PS50262">
    <property type="entry name" value="G_PROTEIN_RECEP_F1_2"/>
    <property type="match status" value="1"/>
</dbReference>
<keyword evidence="5" id="KW-0552">Olfaction</keyword>
<keyword evidence="3" id="KW-0716">Sensory transduction</keyword>
<accession>G5BIY0</accession>
<evidence type="ECO:0000256" key="4">
    <source>
        <dbReference type="ARBA" id="ARBA00022692"/>
    </source>
</evidence>
<evidence type="ECO:0000256" key="9">
    <source>
        <dbReference type="ARBA" id="ARBA00023224"/>
    </source>
</evidence>
<keyword evidence="6 11" id="KW-1133">Transmembrane helix</keyword>
<evidence type="ECO:0000256" key="8">
    <source>
        <dbReference type="ARBA" id="ARBA00023170"/>
    </source>
</evidence>
<evidence type="ECO:0000256" key="10">
    <source>
        <dbReference type="SAM" id="MobiDB-lite"/>
    </source>
</evidence>
<keyword evidence="8 13" id="KW-0675">Receptor</keyword>
<dbReference type="GO" id="GO:0005886">
    <property type="term" value="C:plasma membrane"/>
    <property type="evidence" value="ECO:0007669"/>
    <property type="project" value="UniProtKB-SubCell"/>
</dbReference>
<dbReference type="AlphaFoldDB" id="G5BIY0"/>
<feature type="domain" description="G-protein coupled receptors family 1 profile" evidence="12">
    <location>
        <begin position="90"/>
        <end position="220"/>
    </location>
</feature>
<dbReference type="GO" id="GO:0004930">
    <property type="term" value="F:G protein-coupled receptor activity"/>
    <property type="evidence" value="ECO:0007669"/>
    <property type="project" value="InterPro"/>
</dbReference>
<dbReference type="Gene3D" id="1.20.1070.10">
    <property type="entry name" value="Rhodopsin 7-helix transmembrane proteins"/>
    <property type="match status" value="1"/>
</dbReference>
<keyword evidence="9" id="KW-0807">Transducer</keyword>
<keyword evidence="7 11" id="KW-0472">Membrane</keyword>
<evidence type="ECO:0000256" key="11">
    <source>
        <dbReference type="SAM" id="Phobius"/>
    </source>
</evidence>
<dbReference type="InterPro" id="IPR000725">
    <property type="entry name" value="Olfact_rcpt"/>
</dbReference>
<keyword evidence="4 11" id="KW-0812">Transmembrane</keyword>
<feature type="transmembrane region" description="Helical" evidence="11">
    <location>
        <begin position="123"/>
        <end position="142"/>
    </location>
</feature>
<evidence type="ECO:0000256" key="5">
    <source>
        <dbReference type="ARBA" id="ARBA00022725"/>
    </source>
</evidence>
<evidence type="ECO:0000256" key="3">
    <source>
        <dbReference type="ARBA" id="ARBA00022606"/>
    </source>
</evidence>
<dbReference type="SUPFAM" id="SSF81321">
    <property type="entry name" value="Family A G protein-coupled receptor-like"/>
    <property type="match status" value="1"/>
</dbReference>
<evidence type="ECO:0000313" key="13">
    <source>
        <dbReference type="EMBL" id="EHB09241.1"/>
    </source>
</evidence>
<name>G5BIY0_HETGA</name>
<dbReference type="InterPro" id="IPR017452">
    <property type="entry name" value="GPCR_Rhodpsn_7TM"/>
</dbReference>
<dbReference type="GO" id="GO:0004984">
    <property type="term" value="F:olfactory receptor activity"/>
    <property type="evidence" value="ECO:0007669"/>
    <property type="project" value="InterPro"/>
</dbReference>
<dbReference type="PRINTS" id="PR00245">
    <property type="entry name" value="OLFACTORYR"/>
</dbReference>
<proteinExistence type="predicted"/>
<keyword evidence="2" id="KW-1003">Cell membrane</keyword>
<organism evidence="13 14">
    <name type="scientific">Heterocephalus glaber</name>
    <name type="common">Naked mole rat</name>
    <dbReference type="NCBI Taxonomy" id="10181"/>
    <lineage>
        <taxon>Eukaryota</taxon>
        <taxon>Metazoa</taxon>
        <taxon>Chordata</taxon>
        <taxon>Craniata</taxon>
        <taxon>Vertebrata</taxon>
        <taxon>Euteleostomi</taxon>
        <taxon>Mammalia</taxon>
        <taxon>Eutheria</taxon>
        <taxon>Euarchontoglires</taxon>
        <taxon>Glires</taxon>
        <taxon>Rodentia</taxon>
        <taxon>Hystricomorpha</taxon>
        <taxon>Bathyergidae</taxon>
        <taxon>Heterocephalus</taxon>
    </lineage>
</organism>
<dbReference type="InParanoid" id="G5BIY0"/>
<evidence type="ECO:0000259" key="12">
    <source>
        <dbReference type="PROSITE" id="PS50262"/>
    </source>
</evidence>
<evidence type="ECO:0000313" key="14">
    <source>
        <dbReference type="Proteomes" id="UP000006813"/>
    </source>
</evidence>
<evidence type="ECO:0000256" key="1">
    <source>
        <dbReference type="ARBA" id="ARBA00004651"/>
    </source>
</evidence>
<sequence>MSIADGWTGNLQRQGINREIAGEFGKCCGALLDGSALSHSWTLTEAGAGYIMSSSPQRAPQTMDLSGVESPPDPPQLQGLLPPLASVLSAQSPLLQDILHIFPQMITNFLSGTRTISFADCGFQVFLSLILLGGECLLLAAMSSDHYVAICHPLCYAMLMNGSVRVLLAMGVWLVGTLNFTVHTAYVLHFPFCYSRAIDHFFCEVPAMLKLSCVDTSHYE</sequence>
<feature type="region of interest" description="Disordered" evidence="10">
    <location>
        <begin position="54"/>
        <end position="74"/>
    </location>
</feature>
<dbReference type="STRING" id="10181.G5BIY0"/>
<comment type="subcellular location">
    <subcellularLocation>
        <location evidence="1">Cell membrane</location>
        <topology evidence="1">Multi-pass membrane protein</topology>
    </subcellularLocation>
</comment>
<dbReference type="Proteomes" id="UP000006813">
    <property type="component" value="Unassembled WGS sequence"/>
</dbReference>
<gene>
    <name evidence="13" type="ORF">GW7_21833</name>
</gene>
<reference evidence="13 14" key="1">
    <citation type="journal article" date="2011" name="Nature">
        <title>Genome sequencing reveals insights into physiology and longevity of the naked mole rat.</title>
        <authorList>
            <person name="Kim E.B."/>
            <person name="Fang X."/>
            <person name="Fushan A.A."/>
            <person name="Huang Z."/>
            <person name="Lobanov A.V."/>
            <person name="Han L."/>
            <person name="Marino S.M."/>
            <person name="Sun X."/>
            <person name="Turanov A.A."/>
            <person name="Yang P."/>
            <person name="Yim S.H."/>
            <person name="Zhao X."/>
            <person name="Kasaikina M.V."/>
            <person name="Stoletzki N."/>
            <person name="Peng C."/>
            <person name="Polak P."/>
            <person name="Xiong Z."/>
            <person name="Kiezun A."/>
            <person name="Zhu Y."/>
            <person name="Chen Y."/>
            <person name="Kryukov G.V."/>
            <person name="Zhang Q."/>
            <person name="Peshkin L."/>
            <person name="Yang L."/>
            <person name="Bronson R.T."/>
            <person name="Buffenstein R."/>
            <person name="Wang B."/>
            <person name="Han C."/>
            <person name="Li Q."/>
            <person name="Chen L."/>
            <person name="Zhao W."/>
            <person name="Sunyaev S.R."/>
            <person name="Park T.J."/>
            <person name="Zhang G."/>
            <person name="Wang J."/>
            <person name="Gladyshev V.N."/>
        </authorList>
    </citation>
    <scope>NUCLEOTIDE SEQUENCE [LARGE SCALE GENOMIC DNA]</scope>
</reference>
<dbReference type="EMBL" id="JH170543">
    <property type="protein sequence ID" value="EHB09241.1"/>
    <property type="molecule type" value="Genomic_DNA"/>
</dbReference>
<dbReference type="PANTHER" id="PTHR26453">
    <property type="entry name" value="OLFACTORY RECEPTOR"/>
    <property type="match status" value="1"/>
</dbReference>
<evidence type="ECO:0000256" key="7">
    <source>
        <dbReference type="ARBA" id="ARBA00023136"/>
    </source>
</evidence>
<dbReference type="Pfam" id="PF00001">
    <property type="entry name" value="7tm_1"/>
    <property type="match status" value="1"/>
</dbReference>